<gene>
    <name evidence="2" type="ORF">W97_04132</name>
</gene>
<evidence type="ECO:0008006" key="4">
    <source>
        <dbReference type="Google" id="ProtNLM"/>
    </source>
</evidence>
<organism evidence="2 3">
    <name type="scientific">Coniosporium apollinis (strain CBS 100218)</name>
    <name type="common">Rock-inhabiting black yeast</name>
    <dbReference type="NCBI Taxonomy" id="1168221"/>
    <lineage>
        <taxon>Eukaryota</taxon>
        <taxon>Fungi</taxon>
        <taxon>Dikarya</taxon>
        <taxon>Ascomycota</taxon>
        <taxon>Pezizomycotina</taxon>
        <taxon>Dothideomycetes</taxon>
        <taxon>Dothideomycetes incertae sedis</taxon>
        <taxon>Coniosporium</taxon>
    </lineage>
</organism>
<dbReference type="Proteomes" id="UP000016924">
    <property type="component" value="Unassembled WGS sequence"/>
</dbReference>
<feature type="compositionally biased region" description="Polar residues" evidence="1">
    <location>
        <begin position="373"/>
        <end position="392"/>
    </location>
</feature>
<feature type="compositionally biased region" description="Basic and acidic residues" evidence="1">
    <location>
        <begin position="394"/>
        <end position="409"/>
    </location>
</feature>
<proteinExistence type="predicted"/>
<dbReference type="GeneID" id="19901443"/>
<dbReference type="EMBL" id="JH767570">
    <property type="protein sequence ID" value="EON64898.1"/>
    <property type="molecule type" value="Genomic_DNA"/>
</dbReference>
<reference evidence="3" key="1">
    <citation type="submission" date="2012-06" db="EMBL/GenBank/DDBJ databases">
        <title>The genome sequence of Coniosporium apollinis CBS 100218.</title>
        <authorList>
            <consortium name="The Broad Institute Genome Sequencing Platform"/>
            <person name="Cuomo C."/>
            <person name="Gorbushina A."/>
            <person name="Noack S."/>
            <person name="Walker B."/>
            <person name="Young S.K."/>
            <person name="Zeng Q."/>
            <person name="Gargeya S."/>
            <person name="Fitzgerald M."/>
            <person name="Haas B."/>
            <person name="Abouelleil A."/>
            <person name="Alvarado L."/>
            <person name="Arachchi H.M."/>
            <person name="Berlin A.M."/>
            <person name="Chapman S.B."/>
            <person name="Goldberg J."/>
            <person name="Griggs A."/>
            <person name="Gujja S."/>
            <person name="Hansen M."/>
            <person name="Howarth C."/>
            <person name="Imamovic A."/>
            <person name="Larimer J."/>
            <person name="McCowan C."/>
            <person name="Montmayeur A."/>
            <person name="Murphy C."/>
            <person name="Neiman D."/>
            <person name="Pearson M."/>
            <person name="Priest M."/>
            <person name="Roberts A."/>
            <person name="Saif S."/>
            <person name="Shea T."/>
            <person name="Sisk P."/>
            <person name="Sykes S."/>
            <person name="Wortman J."/>
            <person name="Nusbaum C."/>
            <person name="Birren B."/>
        </authorList>
    </citation>
    <scope>NUCLEOTIDE SEQUENCE [LARGE SCALE GENOMIC DNA]</scope>
    <source>
        <strain evidence="3">CBS 100218</strain>
    </source>
</reference>
<sequence length="409" mass="45693">MAEVNVFEQAFQSTHVATESQLPVSSQSTPYTLLNDLQFLDVFPEGNASLIIILPDGDTSIITGLDVDIISQRCPLLAYSFEDRAYGLSQASIEASSRGLVVHFLQFLYLGDYNDQGRFGSEPCSLLRHAELLRIGEIFEVPELQTLARTSILQDTEASCSRPSPPDDLCSAISFIYAQLSDQRSLIESILHYCVFCFLYHNLGKNPAFRQLAFELRPFSNDLIRTSYFRDFEDEGAMDILNLPMREPNPLSNALNEQAALGDFLFDLFADNPPFAEEDALAKMRRKRISEPTYTLVHRPRHGLPRVAPSAYSTETDTEGSETSTSEAEGFTFVRRPKEDVFDVSEGDEPMTDVESDSEDVRSRTPIPRKDLWTSTGTITSLCDGNGANQESVKGGEEDNRSDSEWCVV</sequence>
<keyword evidence="3" id="KW-1185">Reference proteome</keyword>
<dbReference type="eggNOG" id="ENOG502SV9Y">
    <property type="taxonomic scope" value="Eukaryota"/>
</dbReference>
<evidence type="ECO:0000256" key="1">
    <source>
        <dbReference type="SAM" id="MobiDB-lite"/>
    </source>
</evidence>
<protein>
    <recommendedName>
        <fullName evidence="4">BTB domain-containing protein</fullName>
    </recommendedName>
</protein>
<evidence type="ECO:0000313" key="2">
    <source>
        <dbReference type="EMBL" id="EON64898.1"/>
    </source>
</evidence>
<accession>R7YST0</accession>
<dbReference type="AlphaFoldDB" id="R7YST0"/>
<evidence type="ECO:0000313" key="3">
    <source>
        <dbReference type="Proteomes" id="UP000016924"/>
    </source>
</evidence>
<dbReference type="OrthoDB" id="3945102at2759"/>
<dbReference type="HOGENOM" id="CLU_065833_0_0_1"/>
<dbReference type="RefSeq" id="XP_007780215.1">
    <property type="nucleotide sequence ID" value="XM_007782025.1"/>
</dbReference>
<feature type="region of interest" description="Disordered" evidence="1">
    <location>
        <begin position="294"/>
        <end position="409"/>
    </location>
</feature>
<feature type="compositionally biased region" description="Basic and acidic residues" evidence="1">
    <location>
        <begin position="359"/>
        <end position="372"/>
    </location>
</feature>
<name>R7YST0_CONA1</name>
<feature type="compositionally biased region" description="Acidic residues" evidence="1">
    <location>
        <begin position="342"/>
        <end position="358"/>
    </location>
</feature>